<dbReference type="AlphaFoldDB" id="A0A382RBW5"/>
<gene>
    <name evidence="1" type="ORF">METZ01_LOCUS347352</name>
</gene>
<dbReference type="EMBL" id="UINC01120176">
    <property type="protein sequence ID" value="SVC94498.1"/>
    <property type="molecule type" value="Genomic_DNA"/>
</dbReference>
<organism evidence="1">
    <name type="scientific">marine metagenome</name>
    <dbReference type="NCBI Taxonomy" id="408172"/>
    <lineage>
        <taxon>unclassified sequences</taxon>
        <taxon>metagenomes</taxon>
        <taxon>ecological metagenomes</taxon>
    </lineage>
</organism>
<protein>
    <submittedName>
        <fullName evidence="1">Uncharacterized protein</fullName>
    </submittedName>
</protein>
<evidence type="ECO:0000313" key="1">
    <source>
        <dbReference type="EMBL" id="SVC94498.1"/>
    </source>
</evidence>
<accession>A0A382RBW5</accession>
<reference evidence="1" key="1">
    <citation type="submission" date="2018-05" db="EMBL/GenBank/DDBJ databases">
        <authorList>
            <person name="Lanie J.A."/>
            <person name="Ng W.-L."/>
            <person name="Kazmierczak K.M."/>
            <person name="Andrzejewski T.M."/>
            <person name="Davidsen T.M."/>
            <person name="Wayne K.J."/>
            <person name="Tettelin H."/>
            <person name="Glass J.I."/>
            <person name="Rusch D."/>
            <person name="Podicherti R."/>
            <person name="Tsui H.-C.T."/>
            <person name="Winkler M.E."/>
        </authorList>
    </citation>
    <scope>NUCLEOTIDE SEQUENCE</scope>
</reference>
<name>A0A382RBW5_9ZZZZ</name>
<proteinExistence type="predicted"/>
<sequence>MPDVDIDFFDRDGTLKLFKHAPASIIKDDKIEKHKTGVYFHAVPTHPITRYSTLDYKKAENRGYFKIDCLNVNIYKNIKSEQELVELMIEEPDWDMLKDPKVVEDLFHLNSHFNIVSKLEPKNIEQLAAVLAIIRPAKRGLMYKNWVDILKEVWVKPTDGSYFFKK</sequence>